<dbReference type="eggNOG" id="ENOG502SZYN">
    <property type="taxonomic scope" value="Eukaryota"/>
</dbReference>
<dbReference type="Proteomes" id="UP000011087">
    <property type="component" value="Unassembled WGS sequence"/>
</dbReference>
<dbReference type="RefSeq" id="XP_005823801.1">
    <property type="nucleotide sequence ID" value="XM_005823744.1"/>
</dbReference>
<gene>
    <name evidence="7" type="ORF">GUITHDRAFT_116987</name>
</gene>
<evidence type="ECO:0000256" key="3">
    <source>
        <dbReference type="ARBA" id="ARBA00023163"/>
    </source>
</evidence>
<keyword evidence="3" id="KW-0804">Transcription</keyword>
<dbReference type="KEGG" id="gtt:GUITHDRAFT_116987"/>
<dbReference type="GO" id="GO:0003677">
    <property type="term" value="F:DNA binding"/>
    <property type="evidence" value="ECO:0007669"/>
    <property type="project" value="UniProtKB-KW"/>
</dbReference>
<dbReference type="HOGENOM" id="CLU_1690060_0_0_1"/>
<reference evidence="7 9" key="1">
    <citation type="journal article" date="2012" name="Nature">
        <title>Algal genomes reveal evolutionary mosaicism and the fate of nucleomorphs.</title>
        <authorList>
            <consortium name="DOE Joint Genome Institute"/>
            <person name="Curtis B.A."/>
            <person name="Tanifuji G."/>
            <person name="Burki F."/>
            <person name="Gruber A."/>
            <person name="Irimia M."/>
            <person name="Maruyama S."/>
            <person name="Arias M.C."/>
            <person name="Ball S.G."/>
            <person name="Gile G.H."/>
            <person name="Hirakawa Y."/>
            <person name="Hopkins J.F."/>
            <person name="Kuo A."/>
            <person name="Rensing S.A."/>
            <person name="Schmutz J."/>
            <person name="Symeonidi A."/>
            <person name="Elias M."/>
            <person name="Eveleigh R.J."/>
            <person name="Herman E.K."/>
            <person name="Klute M.J."/>
            <person name="Nakayama T."/>
            <person name="Obornik M."/>
            <person name="Reyes-Prieto A."/>
            <person name="Armbrust E.V."/>
            <person name="Aves S.J."/>
            <person name="Beiko R.G."/>
            <person name="Coutinho P."/>
            <person name="Dacks J.B."/>
            <person name="Durnford D.G."/>
            <person name="Fast N.M."/>
            <person name="Green B.R."/>
            <person name="Grisdale C.J."/>
            <person name="Hempel F."/>
            <person name="Henrissat B."/>
            <person name="Hoppner M.P."/>
            <person name="Ishida K."/>
            <person name="Kim E."/>
            <person name="Koreny L."/>
            <person name="Kroth P.G."/>
            <person name="Liu Y."/>
            <person name="Malik S.B."/>
            <person name="Maier U.G."/>
            <person name="McRose D."/>
            <person name="Mock T."/>
            <person name="Neilson J.A."/>
            <person name="Onodera N.T."/>
            <person name="Poole A.M."/>
            <person name="Pritham E.J."/>
            <person name="Richards T.A."/>
            <person name="Rocap G."/>
            <person name="Roy S.W."/>
            <person name="Sarai C."/>
            <person name="Schaack S."/>
            <person name="Shirato S."/>
            <person name="Slamovits C.H."/>
            <person name="Spencer D.F."/>
            <person name="Suzuki S."/>
            <person name="Worden A.Z."/>
            <person name="Zauner S."/>
            <person name="Barry K."/>
            <person name="Bell C."/>
            <person name="Bharti A.K."/>
            <person name="Crow J.A."/>
            <person name="Grimwood J."/>
            <person name="Kramer R."/>
            <person name="Lindquist E."/>
            <person name="Lucas S."/>
            <person name="Salamov A."/>
            <person name="McFadden G.I."/>
            <person name="Lane C.E."/>
            <person name="Keeling P.J."/>
            <person name="Gray M.W."/>
            <person name="Grigoriev I.V."/>
            <person name="Archibald J.M."/>
        </authorList>
    </citation>
    <scope>NUCLEOTIDE SEQUENCE</scope>
    <source>
        <strain evidence="7 9">CCMP2712</strain>
    </source>
</reference>
<evidence type="ECO:0000256" key="5">
    <source>
        <dbReference type="SAM" id="MobiDB-lite"/>
    </source>
</evidence>
<keyword evidence="1" id="KW-0805">Transcription regulation</keyword>
<evidence type="ECO:0000313" key="8">
    <source>
        <dbReference type="EnsemblProtists" id="EKX36821"/>
    </source>
</evidence>
<dbReference type="EMBL" id="JH993067">
    <property type="protein sequence ID" value="EKX36821.1"/>
    <property type="molecule type" value="Genomic_DNA"/>
</dbReference>
<dbReference type="PROSITE" id="PS51519">
    <property type="entry name" value="RWP_RK"/>
    <property type="match status" value="1"/>
</dbReference>
<evidence type="ECO:0000313" key="7">
    <source>
        <dbReference type="EMBL" id="EKX36821.1"/>
    </source>
</evidence>
<name>L1IKR9_GUITC</name>
<reference evidence="8" key="3">
    <citation type="submission" date="2015-06" db="UniProtKB">
        <authorList>
            <consortium name="EnsemblProtists"/>
        </authorList>
    </citation>
    <scope>IDENTIFICATION</scope>
</reference>
<organism evidence="7">
    <name type="scientific">Guillardia theta (strain CCMP2712)</name>
    <name type="common">Cryptophyte</name>
    <dbReference type="NCBI Taxonomy" id="905079"/>
    <lineage>
        <taxon>Eukaryota</taxon>
        <taxon>Cryptophyceae</taxon>
        <taxon>Pyrenomonadales</taxon>
        <taxon>Geminigeraceae</taxon>
        <taxon>Guillardia</taxon>
    </lineage>
</organism>
<accession>L1IKR9</accession>
<dbReference type="OrthoDB" id="1747617at2759"/>
<dbReference type="EnsemblProtists" id="EKX36821">
    <property type="protein sequence ID" value="EKX36821"/>
    <property type="gene ID" value="GUITHDRAFT_116987"/>
</dbReference>
<evidence type="ECO:0000256" key="2">
    <source>
        <dbReference type="ARBA" id="ARBA00023125"/>
    </source>
</evidence>
<reference evidence="9" key="2">
    <citation type="submission" date="2012-11" db="EMBL/GenBank/DDBJ databases">
        <authorList>
            <person name="Kuo A."/>
            <person name="Curtis B.A."/>
            <person name="Tanifuji G."/>
            <person name="Burki F."/>
            <person name="Gruber A."/>
            <person name="Irimia M."/>
            <person name="Maruyama S."/>
            <person name="Arias M.C."/>
            <person name="Ball S.G."/>
            <person name="Gile G.H."/>
            <person name="Hirakawa Y."/>
            <person name="Hopkins J.F."/>
            <person name="Rensing S.A."/>
            <person name="Schmutz J."/>
            <person name="Symeonidi A."/>
            <person name="Elias M."/>
            <person name="Eveleigh R.J."/>
            <person name="Herman E.K."/>
            <person name="Klute M.J."/>
            <person name="Nakayama T."/>
            <person name="Obornik M."/>
            <person name="Reyes-Prieto A."/>
            <person name="Armbrust E.V."/>
            <person name="Aves S.J."/>
            <person name="Beiko R.G."/>
            <person name="Coutinho P."/>
            <person name="Dacks J.B."/>
            <person name="Durnford D.G."/>
            <person name="Fast N.M."/>
            <person name="Green B.R."/>
            <person name="Grisdale C."/>
            <person name="Hempe F."/>
            <person name="Henrissat B."/>
            <person name="Hoppner M.P."/>
            <person name="Ishida K.-I."/>
            <person name="Kim E."/>
            <person name="Koreny L."/>
            <person name="Kroth P.G."/>
            <person name="Liu Y."/>
            <person name="Malik S.-B."/>
            <person name="Maier U.G."/>
            <person name="McRose D."/>
            <person name="Mock T."/>
            <person name="Neilson J.A."/>
            <person name="Onodera N.T."/>
            <person name="Poole A.M."/>
            <person name="Pritham E.J."/>
            <person name="Richards T.A."/>
            <person name="Rocap G."/>
            <person name="Roy S.W."/>
            <person name="Sarai C."/>
            <person name="Schaack S."/>
            <person name="Shirato S."/>
            <person name="Slamovits C.H."/>
            <person name="Spencer D.F."/>
            <person name="Suzuki S."/>
            <person name="Worden A.Z."/>
            <person name="Zauner S."/>
            <person name="Barry K."/>
            <person name="Bell C."/>
            <person name="Bharti A.K."/>
            <person name="Crow J.A."/>
            <person name="Grimwood J."/>
            <person name="Kramer R."/>
            <person name="Lindquist E."/>
            <person name="Lucas S."/>
            <person name="Salamov A."/>
            <person name="McFadden G.I."/>
            <person name="Lane C.E."/>
            <person name="Keeling P.J."/>
            <person name="Gray M.W."/>
            <person name="Grigoriev I.V."/>
            <person name="Archibald J.M."/>
        </authorList>
    </citation>
    <scope>NUCLEOTIDE SEQUENCE</scope>
    <source>
        <strain evidence="9">CCMP2712</strain>
    </source>
</reference>
<sequence length="176" mass="19437">MFQIPQKQIESLFHLRQTEAAAYLGISLTAMKAACRRVGISKWPYSRIRPKAVFRMVSPTAAVQESSDENEESTTEYSPSPSKSATDADFAKQGLVDCSGVEHWPLKSAEAEHTTNPLHIHADTKEAGEVLEIKSETQTIEEQGKDVSQGALFDFPFEPLDASWISAFMNDSLGDD</sequence>
<proteinExistence type="predicted"/>
<feature type="domain" description="RWP-RK" evidence="6">
    <location>
        <begin position="1"/>
        <end position="74"/>
    </location>
</feature>
<dbReference type="InterPro" id="IPR003035">
    <property type="entry name" value="RWP-RK_dom"/>
</dbReference>
<dbReference type="PaxDb" id="55529-EKX36821"/>
<dbReference type="Pfam" id="PF02042">
    <property type="entry name" value="RWP-RK"/>
    <property type="match status" value="1"/>
</dbReference>
<dbReference type="GeneID" id="17293546"/>
<keyword evidence="4" id="KW-0539">Nucleus</keyword>
<dbReference type="AlphaFoldDB" id="L1IKR9"/>
<evidence type="ECO:0000259" key="6">
    <source>
        <dbReference type="PROSITE" id="PS51519"/>
    </source>
</evidence>
<keyword evidence="2" id="KW-0238">DNA-binding</keyword>
<evidence type="ECO:0000256" key="1">
    <source>
        <dbReference type="ARBA" id="ARBA00023015"/>
    </source>
</evidence>
<feature type="region of interest" description="Disordered" evidence="5">
    <location>
        <begin position="61"/>
        <end position="89"/>
    </location>
</feature>
<evidence type="ECO:0000313" key="9">
    <source>
        <dbReference type="Proteomes" id="UP000011087"/>
    </source>
</evidence>
<keyword evidence="9" id="KW-1185">Reference proteome</keyword>
<protein>
    <recommendedName>
        <fullName evidence="6">RWP-RK domain-containing protein</fullName>
    </recommendedName>
</protein>
<evidence type="ECO:0000256" key="4">
    <source>
        <dbReference type="ARBA" id="ARBA00023242"/>
    </source>
</evidence>